<feature type="signal peptide" evidence="1">
    <location>
        <begin position="1"/>
        <end position="26"/>
    </location>
</feature>
<dbReference type="EMBL" id="ABCS01000010">
    <property type="protein sequence ID" value="EDM80528.1"/>
    <property type="molecule type" value="Genomic_DNA"/>
</dbReference>
<dbReference type="OrthoDB" id="5379593at2"/>
<evidence type="ECO:0000313" key="2">
    <source>
        <dbReference type="EMBL" id="EDM80528.1"/>
    </source>
</evidence>
<keyword evidence="3" id="KW-1185">Reference proteome</keyword>
<sequence>MTDLRALLIRPLPTLALAACLTSALACDTGGSSNDDGAAATGDEGWDGGYLLSSVIITDVGRTTYFSVVRELDGHLDNANAIEVPGNAVYLVSGNAVLVGMAEAPTWVKWEISETGALTQVGEMSLAAYGLAAIDFGNTLVDETTAVSVSSDSLLAIVWDPSTMTITGTVDLAHLHVDGYDLENWTTTTGPDGLVYIPGRWADWNAGSIYPEVSMTIVDPKALELVGVATDDRCASGGRAVFGADGHAYVLGDGRNYSAQMFENAGAAPAADNCVLRIPAGATDFDPDYAFTIPELTGGLEAITELETAEQGSGVGFVKIFHPDELPADVEPVDFAFWDHNAHQLWRIELGDAPSMKPVAGAPMSAVGFPGVATRGLLYLGESEDMGANSTVYEVDPTTNEMSPAFTMDGYFYGVHALP</sequence>
<dbReference type="Proteomes" id="UP000005801">
    <property type="component" value="Unassembled WGS sequence"/>
</dbReference>
<name>A6G0Z0_9BACT</name>
<reference evidence="2 3" key="1">
    <citation type="submission" date="2007-06" db="EMBL/GenBank/DDBJ databases">
        <authorList>
            <person name="Shimkets L."/>
            <person name="Ferriera S."/>
            <person name="Johnson J."/>
            <person name="Kravitz S."/>
            <person name="Beeson K."/>
            <person name="Sutton G."/>
            <person name="Rogers Y.-H."/>
            <person name="Friedman R."/>
            <person name="Frazier M."/>
            <person name="Venter J.C."/>
        </authorList>
    </citation>
    <scope>NUCLEOTIDE SEQUENCE [LARGE SCALE GENOMIC DNA]</scope>
    <source>
        <strain evidence="2 3">SIR-1</strain>
    </source>
</reference>
<dbReference type="STRING" id="391625.PPSIR1_41994"/>
<evidence type="ECO:0000256" key="1">
    <source>
        <dbReference type="SAM" id="SignalP"/>
    </source>
</evidence>
<comment type="caution">
    <text evidence="2">The sequence shown here is derived from an EMBL/GenBank/DDBJ whole genome shotgun (WGS) entry which is preliminary data.</text>
</comment>
<protein>
    <submittedName>
        <fullName evidence="2">Conserved hypothetical lipoprotein</fullName>
    </submittedName>
</protein>
<dbReference type="eggNOG" id="COG3391">
    <property type="taxonomic scope" value="Bacteria"/>
</dbReference>
<dbReference type="AlphaFoldDB" id="A6G0Z0"/>
<accession>A6G0Z0</accession>
<keyword evidence="2" id="KW-0449">Lipoprotein</keyword>
<gene>
    <name evidence="2" type="ORF">PPSIR1_41994</name>
</gene>
<dbReference type="RefSeq" id="WP_006970389.1">
    <property type="nucleotide sequence ID" value="NZ_ABCS01000010.1"/>
</dbReference>
<organism evidence="2 3">
    <name type="scientific">Plesiocystis pacifica SIR-1</name>
    <dbReference type="NCBI Taxonomy" id="391625"/>
    <lineage>
        <taxon>Bacteria</taxon>
        <taxon>Pseudomonadati</taxon>
        <taxon>Myxococcota</taxon>
        <taxon>Polyangia</taxon>
        <taxon>Nannocystales</taxon>
        <taxon>Nannocystaceae</taxon>
        <taxon>Plesiocystis</taxon>
    </lineage>
</organism>
<evidence type="ECO:0000313" key="3">
    <source>
        <dbReference type="Proteomes" id="UP000005801"/>
    </source>
</evidence>
<keyword evidence="1" id="KW-0732">Signal</keyword>
<proteinExistence type="predicted"/>
<dbReference type="PROSITE" id="PS51257">
    <property type="entry name" value="PROKAR_LIPOPROTEIN"/>
    <property type="match status" value="1"/>
</dbReference>
<feature type="chain" id="PRO_5002697042" evidence="1">
    <location>
        <begin position="27"/>
        <end position="419"/>
    </location>
</feature>